<reference evidence="2" key="3">
    <citation type="submission" date="2015-02" db="UniProtKB">
        <authorList>
            <consortium name="EnsemblProtists"/>
        </authorList>
    </citation>
    <scope>IDENTIFICATION</scope>
    <source>
        <strain evidence="2">DAOM BR144</strain>
    </source>
</reference>
<dbReference type="PANTHER" id="PTHR43434">
    <property type="entry name" value="PHOSPHOGLYCOLATE PHOSPHATASE"/>
    <property type="match status" value="1"/>
</dbReference>
<proteinExistence type="predicted"/>
<sequence>MEEESCILERHRGRNKPSQQQQGGKTLETQQSQPSAASSLPYPLSTLPQKRNPALVIFNKDGTLIDFNSMWGGWIESQAWKIEAAAKLAIREQLYGAMGYDWNHRSVARFGALTTIPKKDLSRVAVDVLLVKGMVLSEAQRVVRECWSLPDPVMTCRPLADIPDIFRTIKQMGIKIAIRTTDNRESTKKSLAHMRLTNLVDDMVCGDDGLPIAPSPEQVWTLCNRLGVGVYNTVMVGDTPSDMALGRNSACSLSVGVFGGASALDDLAKDADILISSLDKITRVLFQYGQQASQQ</sequence>
<dbReference type="InParanoid" id="K3WLH7"/>
<keyword evidence="3" id="KW-1185">Reference proteome</keyword>
<dbReference type="HOGENOM" id="CLU_045011_16_0_1"/>
<reference evidence="3" key="2">
    <citation type="submission" date="2010-04" db="EMBL/GenBank/DDBJ databases">
        <authorList>
            <person name="Buell R."/>
            <person name="Hamilton J."/>
            <person name="Hostetler J."/>
        </authorList>
    </citation>
    <scope>NUCLEOTIDE SEQUENCE [LARGE SCALE GENOMIC DNA]</scope>
    <source>
        <strain evidence="3">DAOM:BR144</strain>
    </source>
</reference>
<dbReference type="STRING" id="431595.K3WLH7"/>
<dbReference type="InterPro" id="IPR023214">
    <property type="entry name" value="HAD_sf"/>
</dbReference>
<dbReference type="GO" id="GO:0008967">
    <property type="term" value="F:phosphoglycolate phosphatase activity"/>
    <property type="evidence" value="ECO:0007669"/>
    <property type="project" value="TreeGrafter"/>
</dbReference>
<dbReference type="Gene3D" id="3.40.50.1000">
    <property type="entry name" value="HAD superfamily/HAD-like"/>
    <property type="match status" value="1"/>
</dbReference>
<evidence type="ECO:0000256" key="1">
    <source>
        <dbReference type="SAM" id="MobiDB-lite"/>
    </source>
</evidence>
<dbReference type="Pfam" id="PF00702">
    <property type="entry name" value="Hydrolase"/>
    <property type="match status" value="1"/>
</dbReference>
<dbReference type="EMBL" id="GL376573">
    <property type="status" value="NOT_ANNOTATED_CDS"/>
    <property type="molecule type" value="Genomic_DNA"/>
</dbReference>
<protein>
    <recommendedName>
        <fullName evidence="4">Haloacid dehalogenase-like hydrolase</fullName>
    </recommendedName>
</protein>
<evidence type="ECO:0000313" key="2">
    <source>
        <dbReference type="EnsemblProtists" id="PYU1_T005819"/>
    </source>
</evidence>
<dbReference type="InterPro" id="IPR050155">
    <property type="entry name" value="HAD-like_hydrolase_sf"/>
</dbReference>
<dbReference type="EnsemblProtists" id="PYU1_T005819">
    <property type="protein sequence ID" value="PYU1_T005819"/>
    <property type="gene ID" value="PYU1_G005807"/>
</dbReference>
<reference evidence="3" key="1">
    <citation type="journal article" date="2010" name="Genome Biol.">
        <title>Genome sequence of the necrotrophic plant pathogen Pythium ultimum reveals original pathogenicity mechanisms and effector repertoire.</title>
        <authorList>
            <person name="Levesque C.A."/>
            <person name="Brouwer H."/>
            <person name="Cano L."/>
            <person name="Hamilton J.P."/>
            <person name="Holt C."/>
            <person name="Huitema E."/>
            <person name="Raffaele S."/>
            <person name="Robideau G.P."/>
            <person name="Thines M."/>
            <person name="Win J."/>
            <person name="Zerillo M.M."/>
            <person name="Beakes G.W."/>
            <person name="Boore J.L."/>
            <person name="Busam D."/>
            <person name="Dumas B."/>
            <person name="Ferriera S."/>
            <person name="Fuerstenberg S.I."/>
            <person name="Gachon C.M."/>
            <person name="Gaulin E."/>
            <person name="Govers F."/>
            <person name="Grenville-Briggs L."/>
            <person name="Horner N."/>
            <person name="Hostetler J."/>
            <person name="Jiang R.H."/>
            <person name="Johnson J."/>
            <person name="Krajaejun T."/>
            <person name="Lin H."/>
            <person name="Meijer H.J."/>
            <person name="Moore B."/>
            <person name="Morris P."/>
            <person name="Phuntmart V."/>
            <person name="Puiu D."/>
            <person name="Shetty J."/>
            <person name="Stajich J.E."/>
            <person name="Tripathy S."/>
            <person name="Wawra S."/>
            <person name="van West P."/>
            <person name="Whitty B.R."/>
            <person name="Coutinho P.M."/>
            <person name="Henrissat B."/>
            <person name="Martin F."/>
            <person name="Thomas P.D."/>
            <person name="Tyler B.M."/>
            <person name="De Vries R.P."/>
            <person name="Kamoun S."/>
            <person name="Yandell M."/>
            <person name="Tisserat N."/>
            <person name="Buell C.R."/>
        </authorList>
    </citation>
    <scope>NUCLEOTIDE SEQUENCE</scope>
    <source>
        <strain evidence="3">DAOM:BR144</strain>
    </source>
</reference>
<feature type="compositionally biased region" description="Polar residues" evidence="1">
    <location>
        <begin position="16"/>
        <end position="28"/>
    </location>
</feature>
<dbReference type="VEuPathDB" id="FungiDB:PYU1_G005807"/>
<dbReference type="Proteomes" id="UP000019132">
    <property type="component" value="Unassembled WGS sequence"/>
</dbReference>
<name>K3WLH7_GLOUD</name>
<evidence type="ECO:0008006" key="4">
    <source>
        <dbReference type="Google" id="ProtNLM"/>
    </source>
</evidence>
<dbReference type="OMA" id="VGPAIYK"/>
<dbReference type="PANTHER" id="PTHR43434:SF22">
    <property type="entry name" value="PHOSPHOGLYCOLATE PHOSPHATASE"/>
    <property type="match status" value="1"/>
</dbReference>
<evidence type="ECO:0000313" key="3">
    <source>
        <dbReference type="Proteomes" id="UP000019132"/>
    </source>
</evidence>
<feature type="region of interest" description="Disordered" evidence="1">
    <location>
        <begin position="1"/>
        <end position="44"/>
    </location>
</feature>
<accession>K3WLH7</accession>
<dbReference type="GO" id="GO:0006281">
    <property type="term" value="P:DNA repair"/>
    <property type="evidence" value="ECO:0007669"/>
    <property type="project" value="TreeGrafter"/>
</dbReference>
<organism evidence="2 3">
    <name type="scientific">Globisporangium ultimum (strain ATCC 200006 / CBS 805.95 / DAOM BR144)</name>
    <name type="common">Pythium ultimum</name>
    <dbReference type="NCBI Taxonomy" id="431595"/>
    <lineage>
        <taxon>Eukaryota</taxon>
        <taxon>Sar</taxon>
        <taxon>Stramenopiles</taxon>
        <taxon>Oomycota</taxon>
        <taxon>Peronosporomycetes</taxon>
        <taxon>Pythiales</taxon>
        <taxon>Pythiaceae</taxon>
        <taxon>Globisporangium</taxon>
    </lineage>
</organism>
<feature type="compositionally biased region" description="Low complexity" evidence="1">
    <location>
        <begin position="29"/>
        <end position="44"/>
    </location>
</feature>
<dbReference type="SUPFAM" id="SSF56784">
    <property type="entry name" value="HAD-like"/>
    <property type="match status" value="1"/>
</dbReference>
<dbReference type="AlphaFoldDB" id="K3WLH7"/>
<dbReference type="InterPro" id="IPR036412">
    <property type="entry name" value="HAD-like_sf"/>
</dbReference>
<dbReference type="eggNOG" id="ENOG502S0DN">
    <property type="taxonomic scope" value="Eukaryota"/>
</dbReference>